<keyword evidence="8 10" id="KW-1133">Transmembrane helix</keyword>
<dbReference type="NCBIfam" id="TIGR01711">
    <property type="entry name" value="gspJ"/>
    <property type="match status" value="1"/>
</dbReference>
<evidence type="ECO:0000256" key="9">
    <source>
        <dbReference type="ARBA" id="ARBA00023136"/>
    </source>
</evidence>
<keyword evidence="4" id="KW-1003">Cell membrane</keyword>
<name>A0A370DDG5_9GAMM</name>
<reference evidence="11 12" key="1">
    <citation type="journal article" date="2018" name="ISME J.">
        <title>Endosymbiont genomes yield clues of tubeworm success.</title>
        <authorList>
            <person name="Li Y."/>
            <person name="Liles M.R."/>
            <person name="Halanych K.M."/>
        </authorList>
    </citation>
    <scope>NUCLEOTIDE SEQUENCE [LARGE SCALE GENOMIC DNA]</scope>
    <source>
        <strain evidence="11">A1464</strain>
    </source>
</reference>
<comment type="subcellular location">
    <subcellularLocation>
        <location evidence="1">Cell inner membrane</location>
        <topology evidence="1">Single-pass membrane protein</topology>
    </subcellularLocation>
</comment>
<dbReference type="NCBIfam" id="TIGR02532">
    <property type="entry name" value="IV_pilin_GFxxxE"/>
    <property type="match status" value="1"/>
</dbReference>
<dbReference type="PROSITE" id="PS00409">
    <property type="entry name" value="PROKAR_NTER_METHYL"/>
    <property type="match status" value="1"/>
</dbReference>
<dbReference type="PANTHER" id="PTHR39583">
    <property type="entry name" value="TYPE II SECRETION SYSTEM PROTEIN J-RELATED"/>
    <property type="match status" value="1"/>
</dbReference>
<dbReference type="EMBL" id="QFXC01000011">
    <property type="protein sequence ID" value="RDH82424.1"/>
    <property type="molecule type" value="Genomic_DNA"/>
</dbReference>
<evidence type="ECO:0000313" key="12">
    <source>
        <dbReference type="Proteomes" id="UP000254266"/>
    </source>
</evidence>
<dbReference type="GO" id="GO:0015627">
    <property type="term" value="C:type II protein secretion system complex"/>
    <property type="evidence" value="ECO:0007669"/>
    <property type="project" value="InterPro"/>
</dbReference>
<evidence type="ECO:0000256" key="8">
    <source>
        <dbReference type="ARBA" id="ARBA00022989"/>
    </source>
</evidence>
<proteinExistence type="inferred from homology"/>
<comment type="similarity">
    <text evidence="2">Belongs to the GSP J family.</text>
</comment>
<dbReference type="SUPFAM" id="SSF54523">
    <property type="entry name" value="Pili subunits"/>
    <property type="match status" value="1"/>
</dbReference>
<protein>
    <recommendedName>
        <fullName evidence="3">Type II secretion system protein J</fullName>
    </recommendedName>
</protein>
<evidence type="ECO:0000256" key="4">
    <source>
        <dbReference type="ARBA" id="ARBA00022475"/>
    </source>
</evidence>
<evidence type="ECO:0000256" key="1">
    <source>
        <dbReference type="ARBA" id="ARBA00004377"/>
    </source>
</evidence>
<evidence type="ECO:0000256" key="3">
    <source>
        <dbReference type="ARBA" id="ARBA00021539"/>
    </source>
</evidence>
<dbReference type="Gene3D" id="3.10.610.10">
    <property type="entry name" value="GSPII I/J protein-like"/>
    <property type="match status" value="1"/>
</dbReference>
<organism evidence="11 12">
    <name type="scientific">endosymbiont of Galathealinum brachiosum</name>
    <dbReference type="NCBI Taxonomy" id="2200906"/>
    <lineage>
        <taxon>Bacteria</taxon>
        <taxon>Pseudomonadati</taxon>
        <taxon>Pseudomonadota</taxon>
        <taxon>Gammaproteobacteria</taxon>
        <taxon>sulfur-oxidizing symbionts</taxon>
    </lineage>
</organism>
<dbReference type="InterPro" id="IPR012902">
    <property type="entry name" value="N_methyl_site"/>
</dbReference>
<accession>A0A370DDG5</accession>
<evidence type="ECO:0000256" key="2">
    <source>
        <dbReference type="ARBA" id="ARBA00011084"/>
    </source>
</evidence>
<dbReference type="InterPro" id="IPR010055">
    <property type="entry name" value="T2SS_protein-GspJ"/>
</dbReference>
<comment type="caution">
    <text evidence="11">The sequence shown here is derived from an EMBL/GenBank/DDBJ whole genome shotgun (WGS) entry which is preliminary data.</text>
</comment>
<dbReference type="Pfam" id="PF11612">
    <property type="entry name" value="T2SSJ"/>
    <property type="match status" value="1"/>
</dbReference>
<dbReference type="PANTHER" id="PTHR39583:SF2">
    <property type="entry name" value="TYPE II SECRETION SYSTEM PROTEIN J"/>
    <property type="match status" value="1"/>
</dbReference>
<sequence>MPLNSLQKKSGFTLIEVIIAMAIFAIVSVLAYTGLHSVITSKSRTEAALDRLQELQMSVLTLTGDLQYLSNRDGHDALGGQLLKVTTQDSDYILAFTRNGWRNPANQARSSLQRVAYQLDEDRLKRIYWPHVDRADDEQVVERTLITNIESLELRFLDEKNQWQTDWPSADSQASDAPSALPVAVEFTLKMNDWGDIRRLIRVAYND</sequence>
<dbReference type="GO" id="GO:0015628">
    <property type="term" value="P:protein secretion by the type II secretion system"/>
    <property type="evidence" value="ECO:0007669"/>
    <property type="project" value="InterPro"/>
</dbReference>
<keyword evidence="6" id="KW-0997">Cell inner membrane</keyword>
<dbReference type="GO" id="GO:0005886">
    <property type="term" value="C:plasma membrane"/>
    <property type="evidence" value="ECO:0007669"/>
    <property type="project" value="UniProtKB-SubCell"/>
</dbReference>
<keyword evidence="9 10" id="KW-0472">Membrane</keyword>
<evidence type="ECO:0000256" key="6">
    <source>
        <dbReference type="ARBA" id="ARBA00022519"/>
    </source>
</evidence>
<feature type="transmembrane region" description="Helical" evidence="10">
    <location>
        <begin position="12"/>
        <end position="35"/>
    </location>
</feature>
<keyword evidence="7 10" id="KW-0812">Transmembrane</keyword>
<dbReference type="AlphaFoldDB" id="A0A370DDG5"/>
<evidence type="ECO:0000256" key="5">
    <source>
        <dbReference type="ARBA" id="ARBA00022481"/>
    </source>
</evidence>
<evidence type="ECO:0000313" key="11">
    <source>
        <dbReference type="EMBL" id="RDH82424.1"/>
    </source>
</evidence>
<keyword evidence="5" id="KW-0488">Methylation</keyword>
<dbReference type="InterPro" id="IPR045584">
    <property type="entry name" value="Pilin-like"/>
</dbReference>
<dbReference type="InterPro" id="IPR051621">
    <property type="entry name" value="T2SS_protein_J"/>
</dbReference>
<keyword evidence="12" id="KW-1185">Reference proteome</keyword>
<dbReference type="Gene3D" id="2.10.70.20">
    <property type="entry name" value="gspk-gspi-gspj complex like domains"/>
    <property type="match status" value="1"/>
</dbReference>
<dbReference type="Proteomes" id="UP000254266">
    <property type="component" value="Unassembled WGS sequence"/>
</dbReference>
<evidence type="ECO:0000256" key="10">
    <source>
        <dbReference type="SAM" id="Phobius"/>
    </source>
</evidence>
<evidence type="ECO:0000256" key="7">
    <source>
        <dbReference type="ARBA" id="ARBA00022692"/>
    </source>
</evidence>
<gene>
    <name evidence="11" type="primary">gspJ</name>
    <name evidence="11" type="ORF">DIZ80_09020</name>
</gene>
<dbReference type="Pfam" id="PF07963">
    <property type="entry name" value="N_methyl"/>
    <property type="match status" value="1"/>
</dbReference>